<gene>
    <name evidence="1" type="ORF">GJ688_19330</name>
</gene>
<dbReference type="AlphaFoldDB" id="A0A6I3SPR4"/>
<dbReference type="RefSeq" id="WP_155478132.1">
    <property type="nucleotide sequence ID" value="NZ_WNKU01000066.1"/>
</dbReference>
<dbReference type="Proteomes" id="UP000430670">
    <property type="component" value="Unassembled WGS sequence"/>
</dbReference>
<proteinExistence type="predicted"/>
<name>A0A6I3SPR4_HELMO</name>
<keyword evidence="2" id="KW-1185">Reference proteome</keyword>
<evidence type="ECO:0000313" key="2">
    <source>
        <dbReference type="Proteomes" id="UP000430670"/>
    </source>
</evidence>
<organism evidence="1 2">
    <name type="scientific">Heliobacterium mobile</name>
    <name type="common">Heliobacillus mobilis</name>
    <dbReference type="NCBI Taxonomy" id="28064"/>
    <lineage>
        <taxon>Bacteria</taxon>
        <taxon>Bacillati</taxon>
        <taxon>Bacillota</taxon>
        <taxon>Clostridia</taxon>
        <taxon>Eubacteriales</taxon>
        <taxon>Heliobacteriaceae</taxon>
        <taxon>Heliobacterium</taxon>
    </lineage>
</organism>
<dbReference type="EMBL" id="WNKU01000066">
    <property type="protein sequence ID" value="MTV51053.1"/>
    <property type="molecule type" value="Genomic_DNA"/>
</dbReference>
<protein>
    <submittedName>
        <fullName evidence="1">Uncharacterized protein</fullName>
    </submittedName>
</protein>
<dbReference type="OrthoDB" id="2665494at2"/>
<evidence type="ECO:0000313" key="1">
    <source>
        <dbReference type="EMBL" id="MTV51053.1"/>
    </source>
</evidence>
<comment type="caution">
    <text evidence="1">The sequence shown here is derived from an EMBL/GenBank/DDBJ whole genome shotgun (WGS) entry which is preliminary data.</text>
</comment>
<reference evidence="1 2" key="1">
    <citation type="submission" date="2019-11" db="EMBL/GenBank/DDBJ databases">
        <title>Whole-genome sequence of a the green, strictly anaerobic photosynthetic bacterium Heliobacillus mobilis DSM 6151.</title>
        <authorList>
            <person name="Kyndt J.A."/>
            <person name="Meyer T.E."/>
        </authorList>
    </citation>
    <scope>NUCLEOTIDE SEQUENCE [LARGE SCALE GENOMIC DNA]</scope>
    <source>
        <strain evidence="1 2">DSM 6151</strain>
    </source>
</reference>
<sequence>MAKYRIKTPNVIYNGVTEGVLFQNGEAIVEEERLKNLLVNDYGYTVEEIKEETAEDKKPKTAVK</sequence>
<accession>A0A6I3SPR4</accession>